<evidence type="ECO:0000256" key="7">
    <source>
        <dbReference type="ARBA" id="ARBA00022771"/>
    </source>
</evidence>
<dbReference type="InterPro" id="IPR037068">
    <property type="entry name" value="DNA_primase_core_N_sf"/>
</dbReference>
<dbReference type="GO" id="GO:0003677">
    <property type="term" value="F:DNA binding"/>
    <property type="evidence" value="ECO:0007669"/>
    <property type="project" value="UniProtKB-KW"/>
</dbReference>
<dbReference type="InterPro" id="IPR002694">
    <property type="entry name" value="Znf_CHC2"/>
</dbReference>
<gene>
    <name evidence="14" type="ORF">A6V39_04295</name>
</gene>
<keyword evidence="10" id="KW-0238">DNA-binding</keyword>
<dbReference type="Proteomes" id="UP000077623">
    <property type="component" value="Unassembled WGS sequence"/>
</dbReference>
<evidence type="ECO:0000256" key="2">
    <source>
        <dbReference type="ARBA" id="ARBA00022515"/>
    </source>
</evidence>
<dbReference type="SUPFAM" id="SSF56731">
    <property type="entry name" value="DNA primase core"/>
    <property type="match status" value="1"/>
</dbReference>
<evidence type="ECO:0000256" key="11">
    <source>
        <dbReference type="ARBA" id="ARBA00023163"/>
    </source>
</evidence>
<dbReference type="SMART" id="SM00400">
    <property type="entry name" value="ZnF_CHCC"/>
    <property type="match status" value="1"/>
</dbReference>
<dbReference type="Pfam" id="PF08275">
    <property type="entry name" value="DNAG_N"/>
    <property type="match status" value="1"/>
</dbReference>
<evidence type="ECO:0000256" key="1">
    <source>
        <dbReference type="ARBA" id="ARBA00022478"/>
    </source>
</evidence>
<keyword evidence="2" id="KW-0639">Primosome</keyword>
<evidence type="ECO:0000256" key="3">
    <source>
        <dbReference type="ARBA" id="ARBA00022679"/>
    </source>
</evidence>
<dbReference type="GO" id="GO:0000428">
    <property type="term" value="C:DNA-directed RNA polymerase complex"/>
    <property type="evidence" value="ECO:0007669"/>
    <property type="project" value="UniProtKB-KW"/>
</dbReference>
<dbReference type="EMBL" id="LWUJ01000012">
    <property type="protein sequence ID" value="OAL10107.1"/>
    <property type="molecule type" value="Genomic_DNA"/>
</dbReference>
<dbReference type="GO" id="GO:0003899">
    <property type="term" value="F:DNA-directed RNA polymerase activity"/>
    <property type="evidence" value="ECO:0007669"/>
    <property type="project" value="InterPro"/>
</dbReference>
<dbReference type="GO" id="GO:1990077">
    <property type="term" value="C:primosome complex"/>
    <property type="evidence" value="ECO:0007669"/>
    <property type="project" value="UniProtKB-KW"/>
</dbReference>
<keyword evidence="9" id="KW-0460">Magnesium</keyword>
<dbReference type="SUPFAM" id="SSF57783">
    <property type="entry name" value="Zinc beta-ribbon"/>
    <property type="match status" value="1"/>
</dbReference>
<protein>
    <recommendedName>
        <fullName evidence="16">DNA primase</fullName>
    </recommendedName>
</protein>
<evidence type="ECO:0000256" key="10">
    <source>
        <dbReference type="ARBA" id="ARBA00023125"/>
    </source>
</evidence>
<evidence type="ECO:0008006" key="16">
    <source>
        <dbReference type="Google" id="ProtNLM"/>
    </source>
</evidence>
<dbReference type="InterPro" id="IPR006171">
    <property type="entry name" value="TOPRIM_dom"/>
</dbReference>
<proteinExistence type="predicted"/>
<keyword evidence="1" id="KW-0240">DNA-directed RNA polymerase</keyword>
<dbReference type="InterPro" id="IPR006295">
    <property type="entry name" value="DNA_primase_DnaG"/>
</dbReference>
<dbReference type="AlphaFoldDB" id="A0A1A9QCB6"/>
<dbReference type="Gene3D" id="3.90.980.10">
    <property type="entry name" value="DNA primase, catalytic core, N-terminal domain"/>
    <property type="match status" value="1"/>
</dbReference>
<dbReference type="InterPro" id="IPR036977">
    <property type="entry name" value="DNA_primase_Znf_CHC2"/>
</dbReference>
<keyword evidence="7" id="KW-0863">Zinc-finger</keyword>
<evidence type="ECO:0000259" key="12">
    <source>
        <dbReference type="SMART" id="SM00400"/>
    </source>
</evidence>
<reference evidence="15" key="1">
    <citation type="submission" date="2016-04" db="EMBL/GenBank/DDBJ databases">
        <authorList>
            <person name="Quiroz-Castaneda R.E."/>
            <person name="Martinez-Ocampo F."/>
        </authorList>
    </citation>
    <scope>NUCLEOTIDE SEQUENCE [LARGE SCALE GENOMIC DNA]</scope>
    <source>
        <strain evidence="15">INIFAP01</strain>
    </source>
</reference>
<dbReference type="RefSeq" id="WP_187150493.1">
    <property type="nucleotide sequence ID" value="NZ_LWUJ01000012.1"/>
</dbReference>
<evidence type="ECO:0000256" key="4">
    <source>
        <dbReference type="ARBA" id="ARBA00022695"/>
    </source>
</evidence>
<evidence type="ECO:0000256" key="9">
    <source>
        <dbReference type="ARBA" id="ARBA00022842"/>
    </source>
</evidence>
<dbReference type="InterPro" id="IPR013264">
    <property type="entry name" value="DNAG_N"/>
</dbReference>
<dbReference type="InterPro" id="IPR034151">
    <property type="entry name" value="TOPRIM_DnaG_bac"/>
</dbReference>
<keyword evidence="3" id="KW-0808">Transferase</keyword>
<evidence type="ECO:0000256" key="5">
    <source>
        <dbReference type="ARBA" id="ARBA00022705"/>
    </source>
</evidence>
<dbReference type="Pfam" id="PF13155">
    <property type="entry name" value="Toprim_2"/>
    <property type="match status" value="1"/>
</dbReference>
<dbReference type="CDD" id="cd03364">
    <property type="entry name" value="TOPRIM_DnaG_primases"/>
    <property type="match status" value="1"/>
</dbReference>
<keyword evidence="6" id="KW-0479">Metal-binding</keyword>
<dbReference type="NCBIfam" id="TIGR01391">
    <property type="entry name" value="dnaG"/>
    <property type="match status" value="1"/>
</dbReference>
<sequence>MQTTKPTSNFPILKVVQHFVKTVQKGANHWCVCPFHQDTSPSLSVTPEKNIFKCFSCNISGDAIAFVMKIEKCNYVAAIKKIAQILNLNPNDYLSNSSNSYSKLYKINELTAMAYNKCLYNSNNKEQLDYLLNRGLDKEIIDKYQIGYAPKEDILESIFKSYSDANESEKFEEEDFKKAGIFSYNKQGIKEPFYRDRIIFPICDKDNQIVGFSGRALGDITPKYLNIRSSVLFSKKATIFNIQALESQKPIYLYEGFFDVLSSEMIGIRNSVACMGTSLNSIVLSTLKEFSKNIVCCFDNDNAGWNSTINTFKILLQNGFSVQVVDLLDSDHKDIDEYLKSNQKEAEEKLLNPIHFFSWYKKYIAKKSNLEEIINLQMLITNSLEFLFQDHNDEIKIRHGIDLAYASSSIRIIFDFYKEIKLFTETKHQEAINKKYERYSNAIMCSLLQEPTKTVRVNITPTTKFSISLFGTLFSKYFPLIPYLEKNLNQLESSEKWRVELPIDCTTFSEETRDFFNLLNNTIEGITTAYDNSAFQKERPIEIKSKETFFDNYYSLHRAYLDKLIEIVSKDEFLEFPEKLKKKNSYLEIQKEVQKKGSEYRKNSSFFGKNVH</sequence>
<feature type="domain" description="Zinc finger CHC2-type" evidence="12">
    <location>
        <begin position="29"/>
        <end position="83"/>
    </location>
</feature>
<dbReference type="PANTHER" id="PTHR30313">
    <property type="entry name" value="DNA PRIMASE"/>
    <property type="match status" value="1"/>
</dbReference>
<dbReference type="SMART" id="SM00493">
    <property type="entry name" value="TOPRIM"/>
    <property type="match status" value="1"/>
</dbReference>
<dbReference type="STRING" id="432608.A6V39_04295"/>
<dbReference type="Gene3D" id="3.40.1360.10">
    <property type="match status" value="1"/>
</dbReference>
<keyword evidence="4" id="KW-0548">Nucleotidyltransferase</keyword>
<name>A0A1A9QCB6_9MOLU</name>
<dbReference type="GO" id="GO:0005737">
    <property type="term" value="C:cytoplasm"/>
    <property type="evidence" value="ECO:0007669"/>
    <property type="project" value="TreeGrafter"/>
</dbReference>
<keyword evidence="11" id="KW-0804">Transcription</keyword>
<evidence type="ECO:0000256" key="8">
    <source>
        <dbReference type="ARBA" id="ARBA00022833"/>
    </source>
</evidence>
<dbReference type="GO" id="GO:0008270">
    <property type="term" value="F:zinc ion binding"/>
    <property type="evidence" value="ECO:0007669"/>
    <property type="project" value="UniProtKB-KW"/>
</dbReference>
<evidence type="ECO:0000313" key="14">
    <source>
        <dbReference type="EMBL" id="OAL10107.1"/>
    </source>
</evidence>
<dbReference type="Gene3D" id="3.90.580.10">
    <property type="entry name" value="Zinc finger, CHC2-type domain"/>
    <property type="match status" value="1"/>
</dbReference>
<dbReference type="GO" id="GO:0006269">
    <property type="term" value="P:DNA replication, synthesis of primer"/>
    <property type="evidence" value="ECO:0007669"/>
    <property type="project" value="UniProtKB-KW"/>
</dbReference>
<keyword evidence="5" id="KW-0235">DNA replication</keyword>
<dbReference type="PANTHER" id="PTHR30313:SF2">
    <property type="entry name" value="DNA PRIMASE"/>
    <property type="match status" value="1"/>
</dbReference>
<organism evidence="14 15">
    <name type="scientific">Candidatus Mycoplasma haematobovis</name>
    <dbReference type="NCBI Taxonomy" id="432608"/>
    <lineage>
        <taxon>Bacteria</taxon>
        <taxon>Bacillati</taxon>
        <taxon>Mycoplasmatota</taxon>
        <taxon>Mollicutes</taxon>
        <taxon>Mycoplasmataceae</taxon>
        <taxon>Mycoplasma</taxon>
    </lineage>
</organism>
<keyword evidence="15" id="KW-1185">Reference proteome</keyword>
<evidence type="ECO:0000256" key="6">
    <source>
        <dbReference type="ARBA" id="ARBA00022723"/>
    </source>
</evidence>
<feature type="domain" description="Toprim" evidence="13">
    <location>
        <begin position="249"/>
        <end position="320"/>
    </location>
</feature>
<keyword evidence="8" id="KW-0862">Zinc</keyword>
<comment type="caution">
    <text evidence="14">The sequence shown here is derived from an EMBL/GenBank/DDBJ whole genome shotgun (WGS) entry which is preliminary data.</text>
</comment>
<evidence type="ECO:0000259" key="13">
    <source>
        <dbReference type="SMART" id="SM00493"/>
    </source>
</evidence>
<accession>A0A1A9QCB6</accession>
<evidence type="ECO:0000313" key="15">
    <source>
        <dbReference type="Proteomes" id="UP000077623"/>
    </source>
</evidence>
<dbReference type="InterPro" id="IPR050219">
    <property type="entry name" value="DnaG_primase"/>
</dbReference>
<dbReference type="Pfam" id="PF01807">
    <property type="entry name" value="Zn_ribbon_DnaG"/>
    <property type="match status" value="1"/>
</dbReference>